<comment type="caution">
    <text evidence="3">The sequence shown here is derived from an EMBL/GenBank/DDBJ whole genome shotgun (WGS) entry which is preliminary data.</text>
</comment>
<dbReference type="OrthoDB" id="1798989at2"/>
<keyword evidence="4" id="KW-1185">Reference proteome</keyword>
<keyword evidence="1" id="KW-0472">Membrane</keyword>
<dbReference type="eggNOG" id="COG3861">
    <property type="taxonomic scope" value="Bacteria"/>
</dbReference>
<dbReference type="PANTHER" id="PTHR38463:SF1">
    <property type="entry name" value="STRESS RESPONSE PROTEIN YSNF"/>
    <property type="match status" value="1"/>
</dbReference>
<feature type="transmembrane region" description="Helical" evidence="1">
    <location>
        <begin position="6"/>
        <end position="36"/>
    </location>
</feature>
<dbReference type="Proteomes" id="UP000030832">
    <property type="component" value="Unassembled WGS sequence"/>
</dbReference>
<dbReference type="RefSeq" id="WP_034631641.1">
    <property type="nucleotide sequence ID" value="NZ_JRJU01000027.1"/>
</dbReference>
<dbReference type="AlphaFoldDB" id="A0A0B0I8U3"/>
<protein>
    <recommendedName>
        <fullName evidence="2">DUF2382 domain-containing protein</fullName>
    </recommendedName>
</protein>
<proteinExistence type="predicted"/>
<accession>A0A0B0I8U3</accession>
<dbReference type="NCBIfam" id="TIGR02271">
    <property type="entry name" value="YsnF/AvaK domain"/>
    <property type="match status" value="1"/>
</dbReference>
<gene>
    <name evidence="3" type="ORF">LQ50_18345</name>
</gene>
<feature type="domain" description="DUF2382" evidence="2">
    <location>
        <begin position="58"/>
        <end position="152"/>
    </location>
</feature>
<dbReference type="InterPro" id="IPR052967">
    <property type="entry name" value="Stress_Response_Assoc"/>
</dbReference>
<evidence type="ECO:0000313" key="3">
    <source>
        <dbReference type="EMBL" id="KHF38893.1"/>
    </source>
</evidence>
<evidence type="ECO:0000259" key="2">
    <source>
        <dbReference type="Pfam" id="PF09557"/>
    </source>
</evidence>
<dbReference type="EMBL" id="JRJU01000027">
    <property type="protein sequence ID" value="KHF38893.1"/>
    <property type="molecule type" value="Genomic_DNA"/>
</dbReference>
<dbReference type="STRING" id="333138.LQ50_18345"/>
<dbReference type="InterPro" id="IPR019060">
    <property type="entry name" value="DUF2382"/>
</dbReference>
<dbReference type="PANTHER" id="PTHR38463">
    <property type="entry name" value="STRESS RESPONSE PROTEIN YSNF"/>
    <property type="match status" value="1"/>
</dbReference>
<evidence type="ECO:0000256" key="1">
    <source>
        <dbReference type="SAM" id="Phobius"/>
    </source>
</evidence>
<organism evidence="3 4">
    <name type="scientific">Halalkalibacter okhensis</name>
    <dbReference type="NCBI Taxonomy" id="333138"/>
    <lineage>
        <taxon>Bacteria</taxon>
        <taxon>Bacillati</taxon>
        <taxon>Bacillota</taxon>
        <taxon>Bacilli</taxon>
        <taxon>Bacillales</taxon>
        <taxon>Bacillaceae</taxon>
        <taxon>Halalkalibacter</taxon>
    </lineage>
</organism>
<keyword evidence="1" id="KW-1133">Transmembrane helix</keyword>
<keyword evidence="1" id="KW-0812">Transmembrane</keyword>
<name>A0A0B0I8U3_9BACI</name>
<evidence type="ECO:0000313" key="4">
    <source>
        <dbReference type="Proteomes" id="UP000030832"/>
    </source>
</evidence>
<reference evidence="3 4" key="1">
    <citation type="submission" date="2014-09" db="EMBL/GenBank/DDBJ databases">
        <title>Genome sequencing and annotation of Bacillus Okhensis strain Kh10-101T.</title>
        <authorList>
            <person name="Prakash J.S."/>
        </authorList>
    </citation>
    <scope>NUCLEOTIDE SEQUENCE [LARGE SCALE GENOMIC DNA]</scope>
    <source>
        <strain evidence="4">Kh10-101T</strain>
    </source>
</reference>
<sequence>MGKHILIGAIIGMLLGWLMNFSLLTGGIIGGVFGIIANMLVKRTVTEDLNEETRRKTLQLREEELELTKKRVQTGEVKIHHEVVKDNKTITVPIKRQEMVIETANEDEIRIPIKEEEIEIHKHPVKINEVSVENRQIEENVTVTEKLKKEVAHLDVEGEADVKEEH</sequence>
<dbReference type="Pfam" id="PF09557">
    <property type="entry name" value="DUF2382"/>
    <property type="match status" value="1"/>
</dbReference>